<name>A0A1I7XUE1_HETBA</name>
<proteinExistence type="predicted"/>
<keyword evidence="1" id="KW-1185">Reference proteome</keyword>
<dbReference type="Proteomes" id="UP000095283">
    <property type="component" value="Unplaced"/>
</dbReference>
<dbReference type="AlphaFoldDB" id="A0A1I7XUE1"/>
<sequence length="243" mass="28074">MSFSPTPVIFKPSQQRGPNIAVYLFPGEPELCYEFSFKRRSASGEFSTYICVSCRSLKDFDRTRYGPIPTVRVMDRKFVTDPMNPSHQHYCEPRSAPRALMRREVINACNRVRLVDDERKTKDIEAELLEAIDKPEFGAFYSIDFHLWLIIVAKFAPQNILAHYGTAEKLTMVQEVIIGYGKGRDALRKNIQRNRNKRRSRVSSGVSRCTGKIKELTEQKRTQKLVDPTSFEDKQLRSFVKSV</sequence>
<evidence type="ECO:0000313" key="2">
    <source>
        <dbReference type="WBParaSite" id="Hba_21369"/>
    </source>
</evidence>
<reference evidence="2" key="1">
    <citation type="submission" date="2016-11" db="UniProtKB">
        <authorList>
            <consortium name="WormBaseParasite"/>
        </authorList>
    </citation>
    <scope>IDENTIFICATION</scope>
</reference>
<evidence type="ECO:0000313" key="1">
    <source>
        <dbReference type="Proteomes" id="UP000095283"/>
    </source>
</evidence>
<accession>A0A1I7XUE1</accession>
<dbReference type="WBParaSite" id="Hba_21369">
    <property type="protein sequence ID" value="Hba_21369"/>
    <property type="gene ID" value="Hba_21369"/>
</dbReference>
<protein>
    <submittedName>
        <fullName evidence="2">Uncharacterized protein</fullName>
    </submittedName>
</protein>
<organism evidence="1 2">
    <name type="scientific">Heterorhabditis bacteriophora</name>
    <name type="common">Entomopathogenic nematode worm</name>
    <dbReference type="NCBI Taxonomy" id="37862"/>
    <lineage>
        <taxon>Eukaryota</taxon>
        <taxon>Metazoa</taxon>
        <taxon>Ecdysozoa</taxon>
        <taxon>Nematoda</taxon>
        <taxon>Chromadorea</taxon>
        <taxon>Rhabditida</taxon>
        <taxon>Rhabditina</taxon>
        <taxon>Rhabditomorpha</taxon>
        <taxon>Strongyloidea</taxon>
        <taxon>Heterorhabditidae</taxon>
        <taxon>Heterorhabditis</taxon>
    </lineage>
</organism>